<reference evidence="3 4" key="1">
    <citation type="submission" date="2019-12" db="EMBL/GenBank/DDBJ databases">
        <title>Chitinophaga sp. strain ysch24 (GDMCC 1.1355), whole genome shotgun sequence.</title>
        <authorList>
            <person name="Zhang X."/>
        </authorList>
    </citation>
    <scope>NUCLEOTIDE SEQUENCE [LARGE SCALE GENOMIC DNA]</scope>
    <source>
        <strain evidence="4">ysch24</strain>
    </source>
</reference>
<dbReference type="InterPro" id="IPR025381">
    <property type="entry name" value="DUF4296"/>
</dbReference>
<keyword evidence="4" id="KW-1185">Reference proteome</keyword>
<sequence length="158" mass="18313">MYRIITVCLLLILAACGQADRVPEGVFPPEKMRDILLDMNMADAYSSEIGEGAMPVSDSLRKERVKVYYRQILDLHKVSVKEFRKSYAFYEAHPDRFKKVYDMMMEVVTADRTSFDLETRRNEYRNDPRSLLPFGKNTVISGGSDTIIPFVKRKPVHR</sequence>
<comment type="caution">
    <text evidence="3">The sequence shown here is derived from an EMBL/GenBank/DDBJ whole genome shotgun (WGS) entry which is preliminary data.</text>
</comment>
<evidence type="ECO:0000313" key="4">
    <source>
        <dbReference type="Proteomes" id="UP000461730"/>
    </source>
</evidence>
<dbReference type="Pfam" id="PF14129">
    <property type="entry name" value="DUF4296"/>
    <property type="match status" value="1"/>
</dbReference>
<dbReference type="RefSeq" id="WP_157308297.1">
    <property type="nucleotide sequence ID" value="NZ_WRXN01000010.1"/>
</dbReference>
<name>A0A7K1U917_9BACT</name>
<dbReference type="PROSITE" id="PS51257">
    <property type="entry name" value="PROKAR_LIPOPROTEIN"/>
    <property type="match status" value="1"/>
</dbReference>
<proteinExistence type="predicted"/>
<feature type="chain" id="PRO_5029749283" evidence="1">
    <location>
        <begin position="20"/>
        <end position="158"/>
    </location>
</feature>
<gene>
    <name evidence="3" type="ORF">GO493_21495</name>
</gene>
<dbReference type="AlphaFoldDB" id="A0A7K1U917"/>
<dbReference type="Proteomes" id="UP000461730">
    <property type="component" value="Unassembled WGS sequence"/>
</dbReference>
<protein>
    <submittedName>
        <fullName evidence="3">DUF4296 domain-containing protein</fullName>
    </submittedName>
</protein>
<evidence type="ECO:0000259" key="2">
    <source>
        <dbReference type="Pfam" id="PF14129"/>
    </source>
</evidence>
<feature type="domain" description="DUF4296" evidence="2">
    <location>
        <begin position="23"/>
        <end position="108"/>
    </location>
</feature>
<accession>A0A7K1U917</accession>
<keyword evidence="1" id="KW-0732">Signal</keyword>
<dbReference type="EMBL" id="WRXN01000010">
    <property type="protein sequence ID" value="MVT10862.1"/>
    <property type="molecule type" value="Genomic_DNA"/>
</dbReference>
<organism evidence="3 4">
    <name type="scientific">Chitinophaga tropicalis</name>
    <dbReference type="NCBI Taxonomy" id="2683588"/>
    <lineage>
        <taxon>Bacteria</taxon>
        <taxon>Pseudomonadati</taxon>
        <taxon>Bacteroidota</taxon>
        <taxon>Chitinophagia</taxon>
        <taxon>Chitinophagales</taxon>
        <taxon>Chitinophagaceae</taxon>
        <taxon>Chitinophaga</taxon>
    </lineage>
</organism>
<evidence type="ECO:0000313" key="3">
    <source>
        <dbReference type="EMBL" id="MVT10862.1"/>
    </source>
</evidence>
<feature type="signal peptide" evidence="1">
    <location>
        <begin position="1"/>
        <end position="19"/>
    </location>
</feature>
<evidence type="ECO:0000256" key="1">
    <source>
        <dbReference type="SAM" id="SignalP"/>
    </source>
</evidence>